<keyword evidence="5 7" id="KW-0863">Zinc-finger</keyword>
<dbReference type="SMART" id="SM00589">
    <property type="entry name" value="PRY"/>
    <property type="match status" value="1"/>
</dbReference>
<dbReference type="Proteomes" id="UP000694523">
    <property type="component" value="Unplaced"/>
</dbReference>
<sequence length="465" mass="52792">MASSLEEELHCQICLDVFKNPVILPCSHSFCYDCLSSWWTSKAIRECPVCKEKHFNADITALPSNLVLRKLCEAFVQQRAKDAATPVCSLHSEKLKLFCLDHQEPVCLVCQASKAHSHHTFKPIDEAAQDYREELKEAIAQLKKKEKQCALFHAKWDCLDKHIEIQASQTEAQVKERFAKLHEFLRNEEKDRLGALREEKALKKSKISKVIRFISKEMQSLKETIKATEKELVAGDVLFLTKCKAVVERVDSYPTWEEPHIGAGALIDEAKHLSNLDFNVWMKMKDTVIYSPVILDPNTAGSRLVLSDNLTAVSIGKSTQELPENPERLSYYCVLGSEGFTHGSHTWEAEVKNNQNWTLGVATVSGQQGVASLAQIWRLCYCEGTYSAETKTGHFTFLSLKKQPQKIQVNLYIEQGKLSFCDAETQTHLCTFTDTFTGNKLYPYMFTEDGTPLKIVQRKVYVTIK</sequence>
<dbReference type="SUPFAM" id="SSF49899">
    <property type="entry name" value="Concanavalin A-like lectins/glucanases"/>
    <property type="match status" value="1"/>
</dbReference>
<keyword evidence="3" id="KW-0963">Cytoplasm</keyword>
<comment type="subcellular location">
    <subcellularLocation>
        <location evidence="1">Cytoplasm</location>
    </subcellularLocation>
</comment>
<keyword evidence="6" id="KW-0862">Zinc</keyword>
<evidence type="ECO:0000259" key="10">
    <source>
        <dbReference type="PROSITE" id="PS50188"/>
    </source>
</evidence>
<evidence type="ECO:0000313" key="11">
    <source>
        <dbReference type="Ensembl" id="ENSNMLP00000023604.1"/>
    </source>
</evidence>
<evidence type="ECO:0000256" key="1">
    <source>
        <dbReference type="ARBA" id="ARBA00004496"/>
    </source>
</evidence>
<proteinExistence type="inferred from homology"/>
<dbReference type="Pfam" id="PF00643">
    <property type="entry name" value="zf-B_box"/>
    <property type="match status" value="1"/>
</dbReference>
<dbReference type="Gene3D" id="3.30.160.60">
    <property type="entry name" value="Classic Zinc Finger"/>
    <property type="match status" value="1"/>
</dbReference>
<dbReference type="Ensembl" id="ENSNMLT00000026409.1">
    <property type="protein sequence ID" value="ENSNMLP00000023604.1"/>
    <property type="gene ID" value="ENSNMLG00000015185.1"/>
</dbReference>
<dbReference type="PROSITE" id="PS00518">
    <property type="entry name" value="ZF_RING_1"/>
    <property type="match status" value="1"/>
</dbReference>
<reference evidence="11" key="2">
    <citation type="submission" date="2025-09" db="UniProtKB">
        <authorList>
            <consortium name="Ensembl"/>
        </authorList>
    </citation>
    <scope>IDENTIFICATION</scope>
</reference>
<evidence type="ECO:0000256" key="2">
    <source>
        <dbReference type="ARBA" id="ARBA00008518"/>
    </source>
</evidence>
<name>A0A8C6TKU8_9GOBI</name>
<evidence type="ECO:0000256" key="7">
    <source>
        <dbReference type="PROSITE-ProRule" id="PRU00024"/>
    </source>
</evidence>
<feature type="domain" description="B box-type" evidence="9">
    <location>
        <begin position="83"/>
        <end position="124"/>
    </location>
</feature>
<comment type="similarity">
    <text evidence="2">Belongs to the TRIM/RBCC family.</text>
</comment>
<dbReference type="PRINTS" id="PR01407">
    <property type="entry name" value="BUTYPHLNCDUF"/>
</dbReference>
<dbReference type="Pfam" id="PF13765">
    <property type="entry name" value="PRY"/>
    <property type="match status" value="1"/>
</dbReference>
<dbReference type="AlphaFoldDB" id="A0A8C6TKU8"/>
<feature type="domain" description="RING-type" evidence="8">
    <location>
        <begin position="11"/>
        <end position="51"/>
    </location>
</feature>
<dbReference type="InterPro" id="IPR000315">
    <property type="entry name" value="Znf_B-box"/>
</dbReference>
<dbReference type="SMART" id="SM00336">
    <property type="entry name" value="BBOX"/>
    <property type="match status" value="1"/>
</dbReference>
<protein>
    <submittedName>
        <fullName evidence="11">Uncharacterized protein</fullName>
    </submittedName>
</protein>
<dbReference type="Pfam" id="PF00622">
    <property type="entry name" value="SPRY"/>
    <property type="match status" value="1"/>
</dbReference>
<dbReference type="InterPro" id="IPR001870">
    <property type="entry name" value="B30.2/SPRY"/>
</dbReference>
<dbReference type="PROSITE" id="PS50188">
    <property type="entry name" value="B302_SPRY"/>
    <property type="match status" value="1"/>
</dbReference>
<dbReference type="InterPro" id="IPR043136">
    <property type="entry name" value="B30.2/SPRY_sf"/>
</dbReference>
<dbReference type="SUPFAM" id="SSF57845">
    <property type="entry name" value="B-box zinc-binding domain"/>
    <property type="match status" value="1"/>
</dbReference>
<dbReference type="Gene3D" id="2.60.120.920">
    <property type="match status" value="1"/>
</dbReference>
<dbReference type="PANTHER" id="PTHR24103">
    <property type="entry name" value="E3 UBIQUITIN-PROTEIN LIGASE TRIM"/>
    <property type="match status" value="1"/>
</dbReference>
<dbReference type="PROSITE" id="PS50119">
    <property type="entry name" value="ZF_BBOX"/>
    <property type="match status" value="1"/>
</dbReference>
<dbReference type="SUPFAM" id="SSF57850">
    <property type="entry name" value="RING/U-box"/>
    <property type="match status" value="1"/>
</dbReference>
<evidence type="ECO:0000259" key="9">
    <source>
        <dbReference type="PROSITE" id="PS50119"/>
    </source>
</evidence>
<evidence type="ECO:0000256" key="3">
    <source>
        <dbReference type="ARBA" id="ARBA00022490"/>
    </source>
</evidence>
<dbReference type="PROSITE" id="PS50089">
    <property type="entry name" value="ZF_RING_2"/>
    <property type="match status" value="1"/>
</dbReference>
<evidence type="ECO:0000256" key="6">
    <source>
        <dbReference type="ARBA" id="ARBA00022833"/>
    </source>
</evidence>
<dbReference type="GO" id="GO:0008270">
    <property type="term" value="F:zinc ion binding"/>
    <property type="evidence" value="ECO:0007669"/>
    <property type="project" value="UniProtKB-KW"/>
</dbReference>
<evidence type="ECO:0000256" key="4">
    <source>
        <dbReference type="ARBA" id="ARBA00022723"/>
    </source>
</evidence>
<dbReference type="InterPro" id="IPR018957">
    <property type="entry name" value="Znf_C3HC4_RING-type"/>
</dbReference>
<dbReference type="InterPro" id="IPR001841">
    <property type="entry name" value="Znf_RING"/>
</dbReference>
<dbReference type="InterPro" id="IPR003879">
    <property type="entry name" value="Butyrophylin_SPRY"/>
</dbReference>
<dbReference type="InterPro" id="IPR050143">
    <property type="entry name" value="TRIM/RBCC"/>
</dbReference>
<dbReference type="InterPro" id="IPR006574">
    <property type="entry name" value="PRY"/>
</dbReference>
<dbReference type="InterPro" id="IPR013320">
    <property type="entry name" value="ConA-like_dom_sf"/>
</dbReference>
<dbReference type="InterPro" id="IPR017907">
    <property type="entry name" value="Znf_RING_CS"/>
</dbReference>
<reference evidence="11" key="1">
    <citation type="submission" date="2025-08" db="UniProtKB">
        <authorList>
            <consortium name="Ensembl"/>
        </authorList>
    </citation>
    <scope>IDENTIFICATION</scope>
</reference>
<dbReference type="GO" id="GO:0005737">
    <property type="term" value="C:cytoplasm"/>
    <property type="evidence" value="ECO:0007669"/>
    <property type="project" value="UniProtKB-SubCell"/>
</dbReference>
<evidence type="ECO:0000256" key="5">
    <source>
        <dbReference type="ARBA" id="ARBA00022771"/>
    </source>
</evidence>
<dbReference type="Gene3D" id="3.30.40.10">
    <property type="entry name" value="Zinc/RING finger domain, C3HC4 (zinc finger)"/>
    <property type="match status" value="1"/>
</dbReference>
<organism evidence="11 12">
    <name type="scientific">Neogobius melanostomus</name>
    <name type="common">round goby</name>
    <dbReference type="NCBI Taxonomy" id="47308"/>
    <lineage>
        <taxon>Eukaryota</taxon>
        <taxon>Metazoa</taxon>
        <taxon>Chordata</taxon>
        <taxon>Craniata</taxon>
        <taxon>Vertebrata</taxon>
        <taxon>Euteleostomi</taxon>
        <taxon>Actinopterygii</taxon>
        <taxon>Neopterygii</taxon>
        <taxon>Teleostei</taxon>
        <taxon>Neoteleostei</taxon>
        <taxon>Acanthomorphata</taxon>
        <taxon>Gobiaria</taxon>
        <taxon>Gobiiformes</taxon>
        <taxon>Gobioidei</taxon>
        <taxon>Gobiidae</taxon>
        <taxon>Benthophilinae</taxon>
        <taxon>Neogobiini</taxon>
        <taxon>Neogobius</taxon>
    </lineage>
</organism>
<evidence type="ECO:0000313" key="12">
    <source>
        <dbReference type="Proteomes" id="UP000694523"/>
    </source>
</evidence>
<dbReference type="SMART" id="SM00184">
    <property type="entry name" value="RING"/>
    <property type="match status" value="1"/>
</dbReference>
<keyword evidence="12" id="KW-1185">Reference proteome</keyword>
<dbReference type="InterPro" id="IPR003877">
    <property type="entry name" value="SPRY_dom"/>
</dbReference>
<feature type="domain" description="B30.2/SPRY" evidence="10">
    <location>
        <begin position="273"/>
        <end position="462"/>
    </location>
</feature>
<keyword evidence="4" id="KW-0479">Metal-binding</keyword>
<dbReference type="InterPro" id="IPR013083">
    <property type="entry name" value="Znf_RING/FYVE/PHD"/>
</dbReference>
<evidence type="ECO:0000259" key="8">
    <source>
        <dbReference type="PROSITE" id="PS50089"/>
    </source>
</evidence>
<accession>A0A8C6TKU8</accession>
<dbReference type="Pfam" id="PF00097">
    <property type="entry name" value="zf-C3HC4"/>
    <property type="match status" value="1"/>
</dbReference>